<accession>A0ABT0T2T7</accession>
<organism evidence="1 2">
    <name type="scientific">Halomonas gemina</name>
    <dbReference type="NCBI Taxonomy" id="2945105"/>
    <lineage>
        <taxon>Bacteria</taxon>
        <taxon>Pseudomonadati</taxon>
        <taxon>Pseudomonadota</taxon>
        <taxon>Gammaproteobacteria</taxon>
        <taxon>Oceanospirillales</taxon>
        <taxon>Halomonadaceae</taxon>
        <taxon>Halomonas</taxon>
    </lineage>
</organism>
<dbReference type="EMBL" id="JAMJPK010000005">
    <property type="protein sequence ID" value="MCL7941184.1"/>
    <property type="molecule type" value="Genomic_DNA"/>
</dbReference>
<comment type="caution">
    <text evidence="1">The sequence shown here is derived from an EMBL/GenBank/DDBJ whole genome shotgun (WGS) entry which is preliminary data.</text>
</comment>
<sequence length="104" mass="11495">MRFDNAKLLAAIQALTIAAANQTGHRVIHEVRADSHPRGDYFVSEIRIYAKGAAGCELIYRTVAQVEGDGRDEPTGFEEEERTLSAQRDELASWIVAHRKGEAA</sequence>
<protein>
    <submittedName>
        <fullName evidence="1">Uncharacterized protein</fullName>
    </submittedName>
</protein>
<dbReference type="RefSeq" id="WP_250061742.1">
    <property type="nucleotide sequence ID" value="NZ_JAMJPK010000005.1"/>
</dbReference>
<name>A0ABT0T2T7_9GAMM</name>
<dbReference type="Proteomes" id="UP001165369">
    <property type="component" value="Unassembled WGS sequence"/>
</dbReference>
<keyword evidence="2" id="KW-1185">Reference proteome</keyword>
<gene>
    <name evidence="1" type="ORF">M8009_12900</name>
</gene>
<evidence type="ECO:0000313" key="1">
    <source>
        <dbReference type="EMBL" id="MCL7941184.1"/>
    </source>
</evidence>
<proteinExistence type="predicted"/>
<reference evidence="1" key="1">
    <citation type="submission" date="2022-05" db="EMBL/GenBank/DDBJ databases">
        <title>Halomonas geminus sp. nov. and Halomonas llamarensis sp. nov. isolated from high-altitude salars of the Atacama Desert.</title>
        <authorList>
            <person name="Hintersatz C."/>
            <person name="Rojas L.A."/>
            <person name="Wei T.-S."/>
            <person name="Kutschke S."/>
            <person name="Lehmann F."/>
            <person name="Jain R."/>
            <person name="Pollmann K."/>
        </authorList>
    </citation>
    <scope>NUCLEOTIDE SEQUENCE</scope>
    <source>
        <strain evidence="1">ATCH28</strain>
    </source>
</reference>
<evidence type="ECO:0000313" key="2">
    <source>
        <dbReference type="Proteomes" id="UP001165369"/>
    </source>
</evidence>